<dbReference type="SMART" id="SM00490">
    <property type="entry name" value="HELICc"/>
    <property type="match status" value="1"/>
</dbReference>
<feature type="compositionally biased region" description="Basic and acidic residues" evidence="8">
    <location>
        <begin position="1539"/>
        <end position="1560"/>
    </location>
</feature>
<keyword evidence="5" id="KW-0413">Isomerase</keyword>
<dbReference type="PANTHER" id="PTHR13710">
    <property type="entry name" value="DNA HELICASE RECQ FAMILY MEMBER"/>
    <property type="match status" value="1"/>
</dbReference>
<dbReference type="InterPro" id="IPR011545">
    <property type="entry name" value="DEAD/DEAH_box_helicase_dom"/>
</dbReference>
<evidence type="ECO:0000259" key="9">
    <source>
        <dbReference type="PROSITE" id="PS51192"/>
    </source>
</evidence>
<dbReference type="GO" id="GO:0009378">
    <property type="term" value="F:four-way junction helicase activity"/>
    <property type="evidence" value="ECO:0007669"/>
    <property type="project" value="TreeGrafter"/>
</dbReference>
<keyword evidence="3" id="KW-0067">ATP-binding</keyword>
<organism evidence="11 12">
    <name type="scientific">Mycena pura</name>
    <dbReference type="NCBI Taxonomy" id="153505"/>
    <lineage>
        <taxon>Eukaryota</taxon>
        <taxon>Fungi</taxon>
        <taxon>Dikarya</taxon>
        <taxon>Basidiomycota</taxon>
        <taxon>Agaricomycotina</taxon>
        <taxon>Agaricomycetes</taxon>
        <taxon>Agaricomycetidae</taxon>
        <taxon>Agaricales</taxon>
        <taxon>Marasmiineae</taxon>
        <taxon>Mycenaceae</taxon>
        <taxon>Mycena</taxon>
    </lineage>
</organism>
<feature type="domain" description="Helicase C-terminal" evidence="10">
    <location>
        <begin position="1227"/>
        <end position="1405"/>
    </location>
</feature>
<dbReference type="EMBL" id="JARJCW010000232">
    <property type="protein sequence ID" value="KAJ7184044.1"/>
    <property type="molecule type" value="Genomic_DNA"/>
</dbReference>
<feature type="compositionally biased region" description="Polar residues" evidence="8">
    <location>
        <begin position="104"/>
        <end position="121"/>
    </location>
</feature>
<evidence type="ECO:0000256" key="6">
    <source>
        <dbReference type="ARBA" id="ARBA00034617"/>
    </source>
</evidence>
<dbReference type="GO" id="GO:0000724">
    <property type="term" value="P:double-strand break repair via homologous recombination"/>
    <property type="evidence" value="ECO:0007669"/>
    <property type="project" value="TreeGrafter"/>
</dbReference>
<feature type="region of interest" description="Disordered" evidence="8">
    <location>
        <begin position="1519"/>
        <end position="1572"/>
    </location>
</feature>
<comment type="catalytic activity">
    <reaction evidence="6">
        <text>Couples ATP hydrolysis with the unwinding of duplex DNA by translocating in the 3'-5' direction.</text>
        <dbReference type="EC" id="5.6.2.4"/>
    </reaction>
</comment>
<dbReference type="GO" id="GO:0005694">
    <property type="term" value="C:chromosome"/>
    <property type="evidence" value="ECO:0007669"/>
    <property type="project" value="TreeGrafter"/>
</dbReference>
<dbReference type="GO" id="GO:0003677">
    <property type="term" value="F:DNA binding"/>
    <property type="evidence" value="ECO:0007669"/>
    <property type="project" value="UniProtKB-KW"/>
</dbReference>
<keyword evidence="12" id="KW-1185">Reference proteome</keyword>
<dbReference type="GO" id="GO:0043138">
    <property type="term" value="F:3'-5' DNA helicase activity"/>
    <property type="evidence" value="ECO:0007669"/>
    <property type="project" value="UniProtKB-EC"/>
</dbReference>
<gene>
    <name evidence="11" type="ORF">GGX14DRAFT_581269</name>
</gene>
<dbReference type="Pfam" id="PF00270">
    <property type="entry name" value="DEAD"/>
    <property type="match status" value="1"/>
</dbReference>
<dbReference type="PROSITE" id="PS51194">
    <property type="entry name" value="HELICASE_CTER"/>
    <property type="match status" value="1"/>
</dbReference>
<accession>A0AAD6UMC8</accession>
<dbReference type="InterPro" id="IPR014001">
    <property type="entry name" value="Helicase_ATP-bd"/>
</dbReference>
<dbReference type="Gene3D" id="3.40.50.300">
    <property type="entry name" value="P-loop containing nucleotide triphosphate hydrolases"/>
    <property type="match status" value="2"/>
</dbReference>
<dbReference type="InterPro" id="IPR027417">
    <property type="entry name" value="P-loop_NTPase"/>
</dbReference>
<evidence type="ECO:0000256" key="8">
    <source>
        <dbReference type="SAM" id="MobiDB-lite"/>
    </source>
</evidence>
<evidence type="ECO:0000256" key="1">
    <source>
        <dbReference type="ARBA" id="ARBA00005446"/>
    </source>
</evidence>
<reference evidence="11" key="1">
    <citation type="submission" date="2023-03" db="EMBL/GenBank/DDBJ databases">
        <title>Massive genome expansion in bonnet fungi (Mycena s.s.) driven by repeated elements and novel gene families across ecological guilds.</title>
        <authorList>
            <consortium name="Lawrence Berkeley National Laboratory"/>
            <person name="Harder C.B."/>
            <person name="Miyauchi S."/>
            <person name="Viragh M."/>
            <person name="Kuo A."/>
            <person name="Thoen E."/>
            <person name="Andreopoulos B."/>
            <person name="Lu D."/>
            <person name="Skrede I."/>
            <person name="Drula E."/>
            <person name="Henrissat B."/>
            <person name="Morin E."/>
            <person name="Kohler A."/>
            <person name="Barry K."/>
            <person name="LaButti K."/>
            <person name="Morin E."/>
            <person name="Salamov A."/>
            <person name="Lipzen A."/>
            <person name="Mereny Z."/>
            <person name="Hegedus B."/>
            <person name="Baldrian P."/>
            <person name="Stursova M."/>
            <person name="Weitz H."/>
            <person name="Taylor A."/>
            <person name="Grigoriev I.V."/>
            <person name="Nagy L.G."/>
            <person name="Martin F."/>
            <person name="Kauserud H."/>
        </authorList>
    </citation>
    <scope>NUCLEOTIDE SEQUENCE</scope>
    <source>
        <strain evidence="11">9144</strain>
    </source>
</reference>
<keyword evidence="2" id="KW-0547">Nucleotide-binding</keyword>
<evidence type="ECO:0000313" key="12">
    <source>
        <dbReference type="Proteomes" id="UP001219525"/>
    </source>
</evidence>
<dbReference type="InterPro" id="IPR001650">
    <property type="entry name" value="Helicase_C-like"/>
</dbReference>
<dbReference type="EC" id="5.6.2.4" evidence="7"/>
<name>A0AAD6UMC8_9AGAR</name>
<dbReference type="Pfam" id="PF00271">
    <property type="entry name" value="Helicase_C"/>
    <property type="match status" value="1"/>
</dbReference>
<feature type="compositionally biased region" description="Polar residues" evidence="8">
    <location>
        <begin position="79"/>
        <end position="95"/>
    </location>
</feature>
<evidence type="ECO:0000256" key="3">
    <source>
        <dbReference type="ARBA" id="ARBA00022840"/>
    </source>
</evidence>
<dbReference type="SUPFAM" id="SSF52540">
    <property type="entry name" value="P-loop containing nucleoside triphosphate hydrolases"/>
    <property type="match status" value="1"/>
</dbReference>
<sequence>MAQPDDSGTLQTLREETDLDHITVTYHRPSAVTVDIVRDDKDQRFHCIRCEHKTMDGGRLRKHAKTCTNIPSRIPETPPASQVSVSRTPPRNNDSGDVDMPDLPQSQSTSPNATPSPQSLPVVSRYRPQFPEGFDEELAYEEFEKYFVREPDKDTIFYEHKKYKLWKFDLVINKRCHALICQRCEVSLHPNTAHNHVSVHYGVLDVPEEMIDTLVKEFSLLPPKDLPRPTDIPPPIFGLKLPLHDFHFCGRCGRGYEAAESLRTHHATSARCTIDTPLDRDDHIGPGQRFTSASYNSYFAVDITKLPLRSDVEITALQAVLANPLPKFNYSLVPFATPQDEMTLSIFAKSQKWAKFLEGQEPAMIYDSRRSATKDDGNLYDLQSVCVNYFMRMQPEIESYLHFGVQRLLAQVGPTESIASYNTLKPESVEKYARYSFTAVFNFLRQVRGEKHAIKYPLNAAQVDALKQLDDGLKRKRSASSMQKLMHAVLLALYSHKKESNRAGQFFSPVICFAVFSSYDENGQLQRASTLTSQLMQLVYAARTAQFTEMRRRMDESPDLDLFAAYNERKEFLIDMRETPIAWLFNAYNLLRIIAAEERCVDATRWNNAEGTELTFLNRHISISDIGRAYKATMKEYEEIIKTRVFFGDPPDWYLTAEVRLDSIVDDVGNRHPGHCFIDNIQNEFNGWAGQYERWLLSDAERARQFVVVRDGKPIWRPGPTLEVLEAVDDANDKLALLFVLGTPVCSRGSEFGREYLRNSTSSPVRNVQIVMKTLVCVVLVDKTSQKRLAVQVDRVGQLLSEADGRRFHESLHPRLRGNLASVDISEMLGDVTMIHLRCRIKILAWRKLVGTIWRRHGDPDNYEVPKNHRADLQAGHTSKTADAHYVGGTGRSNEFGVDRLVGCLKNCAIWHRLVGIEDGDPIKISDQPADRNMAVLQETGSAHLDTKTLGDQMARELVPRFLAAMKQEVVPLLIAGVNPALSDTVDRKIMEAGSLYWPKPIPAYAPHELRERSSIVPHPRRRGELRQALGDPKAQFVCYEQGLLLELFHRRGANVLVIMRCGTGKSFVSLVAVKLYAASLISVWVMPLHGLHHDLLRRGEELGLTVSRWRPGNKFDPNANVVYTTVEDMNLDGFKGWMKSMCIAKRISWLIFDESHKLLTDIGYRDAFKGFEFLGEYGVPVFALSATLPPHMMQRFFRLSNISAWEIIRQSVCRPNIRLAVERHSNEADLYAAVQSRAKAVCASYGPDDRLMVFTQTRKQASKLAELLETLAYCSELSDEGKALNAETVEKFRQGLILIIVCTSILGSGFDYGAVRDVFIVHFPYTAFDLQQQFDRAGRDNKPARATTFILNNEKPPTGDPELGDLGQEALYVWGHEDKRCLREIPSIFCDGVPTTCTTLDYAEYCQNCDSQSTEAVPGEALPMLTHWIRDARAVRSSTTDKSTYGHKPPPLLEPRSGPVAAAPINRSRQGAAGQIANRIAARPDPPATAQSRGATPAPPLLLRDATPARSVHPRIAALSSSSGATPAPPLSTVAPHDSQEGRDPKRRRIDPSAQEKAHPRGIPSQANPEWLNAQRDADKVKVARCKQAFNIILDKLRGKCPACWVRGKEYKHAPSECGFPCANDKDKLWQGWHERWLKWRTGFCYHCLVPEGPHGWHIYQPEGETCKDSNLLKPAIFGFFTQPDGAVRPRDCQFLPDTLFGADGSANLEAVGRWLGEDAAQLPHMFNAHTLILWLIFKRRVVKCPSELQVLFPGETF</sequence>
<dbReference type="SMART" id="SM00487">
    <property type="entry name" value="DEXDc"/>
    <property type="match status" value="1"/>
</dbReference>
<dbReference type="PANTHER" id="PTHR13710:SF105">
    <property type="entry name" value="ATP-DEPENDENT DNA HELICASE Q1"/>
    <property type="match status" value="1"/>
</dbReference>
<evidence type="ECO:0000256" key="4">
    <source>
        <dbReference type="ARBA" id="ARBA00023125"/>
    </source>
</evidence>
<feature type="region of interest" description="Disordered" evidence="8">
    <location>
        <begin position="1436"/>
        <end position="1463"/>
    </location>
</feature>
<evidence type="ECO:0000259" key="10">
    <source>
        <dbReference type="PROSITE" id="PS51194"/>
    </source>
</evidence>
<evidence type="ECO:0000256" key="2">
    <source>
        <dbReference type="ARBA" id="ARBA00022741"/>
    </source>
</evidence>
<comment type="similarity">
    <text evidence="1">Belongs to the helicase family. RecQ subfamily.</text>
</comment>
<dbReference type="PROSITE" id="PS51192">
    <property type="entry name" value="HELICASE_ATP_BIND_1"/>
    <property type="match status" value="1"/>
</dbReference>
<evidence type="ECO:0000313" key="11">
    <source>
        <dbReference type="EMBL" id="KAJ7184044.1"/>
    </source>
</evidence>
<feature type="domain" description="Helicase ATP-binding" evidence="9">
    <location>
        <begin position="1047"/>
        <end position="1207"/>
    </location>
</feature>
<evidence type="ECO:0000256" key="5">
    <source>
        <dbReference type="ARBA" id="ARBA00023235"/>
    </source>
</evidence>
<dbReference type="GO" id="GO:0005524">
    <property type="term" value="F:ATP binding"/>
    <property type="evidence" value="ECO:0007669"/>
    <property type="project" value="UniProtKB-KW"/>
</dbReference>
<comment type="caution">
    <text evidence="11">The sequence shown here is derived from an EMBL/GenBank/DDBJ whole genome shotgun (WGS) entry which is preliminary data.</text>
</comment>
<proteinExistence type="inferred from homology"/>
<keyword evidence="4" id="KW-0238">DNA-binding</keyword>
<feature type="region of interest" description="Disordered" evidence="8">
    <location>
        <begin position="67"/>
        <end position="123"/>
    </location>
</feature>
<evidence type="ECO:0000256" key="7">
    <source>
        <dbReference type="ARBA" id="ARBA00034808"/>
    </source>
</evidence>
<protein>
    <recommendedName>
        <fullName evidence="7">DNA 3'-5' helicase</fullName>
        <ecNumber evidence="7">5.6.2.4</ecNumber>
    </recommendedName>
</protein>
<dbReference type="Proteomes" id="UP001219525">
    <property type="component" value="Unassembled WGS sequence"/>
</dbReference>
<dbReference type="GO" id="GO:0005737">
    <property type="term" value="C:cytoplasm"/>
    <property type="evidence" value="ECO:0007669"/>
    <property type="project" value="TreeGrafter"/>
</dbReference>